<name>A0ABW4YGH6_9BACL</name>
<reference evidence="2" key="1">
    <citation type="journal article" date="2019" name="Int. J. Syst. Evol. Microbiol.">
        <title>The Global Catalogue of Microorganisms (GCM) 10K type strain sequencing project: providing services to taxonomists for standard genome sequencing and annotation.</title>
        <authorList>
            <consortium name="The Broad Institute Genomics Platform"/>
            <consortium name="The Broad Institute Genome Sequencing Center for Infectious Disease"/>
            <person name="Wu L."/>
            <person name="Ma J."/>
        </authorList>
    </citation>
    <scope>NUCLEOTIDE SEQUENCE [LARGE SCALE GENOMIC DNA]</scope>
    <source>
        <strain evidence="2">GH52</strain>
    </source>
</reference>
<dbReference type="Proteomes" id="UP001597362">
    <property type="component" value="Unassembled WGS sequence"/>
</dbReference>
<comment type="caution">
    <text evidence="1">The sequence shown here is derived from an EMBL/GenBank/DDBJ whole genome shotgun (WGS) entry which is preliminary data.</text>
</comment>
<keyword evidence="2" id="KW-1185">Reference proteome</keyword>
<evidence type="ECO:0000313" key="2">
    <source>
        <dbReference type="Proteomes" id="UP001597362"/>
    </source>
</evidence>
<proteinExistence type="predicted"/>
<accession>A0ABW4YGH6</accession>
<sequence>MSQKQITPLGWKIMVRLAEQQLTRKQFCEQEGIPESRLSNLITGLRPAKKYRQIVIEKLNIQDEFVNS</sequence>
<evidence type="ECO:0000313" key="1">
    <source>
        <dbReference type="EMBL" id="MFD2114692.1"/>
    </source>
</evidence>
<evidence type="ECO:0008006" key="3">
    <source>
        <dbReference type="Google" id="ProtNLM"/>
    </source>
</evidence>
<dbReference type="RefSeq" id="WP_377769711.1">
    <property type="nucleotide sequence ID" value="NZ_JBHUHO010000008.1"/>
</dbReference>
<dbReference type="InterPro" id="IPR010982">
    <property type="entry name" value="Lambda_DNA-bd_dom_sf"/>
</dbReference>
<protein>
    <recommendedName>
        <fullName evidence="3">XRE family transcriptional regulator</fullName>
    </recommendedName>
</protein>
<dbReference type="SUPFAM" id="SSF47413">
    <property type="entry name" value="lambda repressor-like DNA-binding domains"/>
    <property type="match status" value="1"/>
</dbReference>
<dbReference type="EMBL" id="JBHUHO010000008">
    <property type="protein sequence ID" value="MFD2114692.1"/>
    <property type="molecule type" value="Genomic_DNA"/>
</dbReference>
<organism evidence="1 2">
    <name type="scientific">Paenibacillus yanchengensis</name>
    <dbReference type="NCBI Taxonomy" id="2035833"/>
    <lineage>
        <taxon>Bacteria</taxon>
        <taxon>Bacillati</taxon>
        <taxon>Bacillota</taxon>
        <taxon>Bacilli</taxon>
        <taxon>Bacillales</taxon>
        <taxon>Paenibacillaceae</taxon>
        <taxon>Paenibacillus</taxon>
    </lineage>
</organism>
<gene>
    <name evidence="1" type="ORF">ACFSJH_02875</name>
</gene>